<name>A0A5C2RVG5_9APHY</name>
<dbReference type="AlphaFoldDB" id="A0A5C2RVG5"/>
<reference evidence="1" key="1">
    <citation type="journal article" date="2018" name="Genome Biol. Evol.">
        <title>Genomics and development of Lentinus tigrinus, a white-rot wood-decaying mushroom with dimorphic fruiting bodies.</title>
        <authorList>
            <person name="Wu B."/>
            <person name="Xu Z."/>
            <person name="Knudson A."/>
            <person name="Carlson A."/>
            <person name="Chen N."/>
            <person name="Kovaka S."/>
            <person name="LaButti K."/>
            <person name="Lipzen A."/>
            <person name="Pennachio C."/>
            <person name="Riley R."/>
            <person name="Schakwitz W."/>
            <person name="Umezawa K."/>
            <person name="Ohm R.A."/>
            <person name="Grigoriev I.V."/>
            <person name="Nagy L.G."/>
            <person name="Gibbons J."/>
            <person name="Hibbett D."/>
        </authorList>
    </citation>
    <scope>NUCLEOTIDE SEQUENCE [LARGE SCALE GENOMIC DNA]</scope>
    <source>
        <strain evidence="1">ALCF2SS1-6</strain>
    </source>
</reference>
<dbReference type="Proteomes" id="UP000313359">
    <property type="component" value="Unassembled WGS sequence"/>
</dbReference>
<organism evidence="1 2">
    <name type="scientific">Lentinus tigrinus ALCF2SS1-6</name>
    <dbReference type="NCBI Taxonomy" id="1328759"/>
    <lineage>
        <taxon>Eukaryota</taxon>
        <taxon>Fungi</taxon>
        <taxon>Dikarya</taxon>
        <taxon>Basidiomycota</taxon>
        <taxon>Agaricomycotina</taxon>
        <taxon>Agaricomycetes</taxon>
        <taxon>Polyporales</taxon>
        <taxon>Polyporaceae</taxon>
        <taxon>Lentinus</taxon>
    </lineage>
</organism>
<dbReference type="EMBL" id="ML122296">
    <property type="protein sequence ID" value="RPD55324.1"/>
    <property type="molecule type" value="Genomic_DNA"/>
</dbReference>
<evidence type="ECO:0000313" key="2">
    <source>
        <dbReference type="Proteomes" id="UP000313359"/>
    </source>
</evidence>
<dbReference type="Gene3D" id="2.60.270.50">
    <property type="match status" value="1"/>
</dbReference>
<proteinExistence type="predicted"/>
<protein>
    <submittedName>
        <fullName evidence="1">Uncharacterized protein</fullName>
    </submittedName>
</protein>
<keyword evidence="2" id="KW-1185">Reference proteome</keyword>
<sequence>MAALAKLFTNSLDLIQAIDSLSKVRTPLRSQFSLTLIPIHTCPSLLQNDLLPHVPVELRAHARWLQATVVNSTPYKIRVDDSYFNSGKYFKEPQDIEPHSQMTFSCCNSAFGAGCAGATRFEADVEDGHLGFVLGWTNPAAGSQKVSAVADYHPTKMGYDRADNRVFTETSKYGVVFIDEKGDGKVKNAKLKFTAKPHGQEPVYIIESFVEDIKD</sequence>
<gene>
    <name evidence="1" type="ORF">L227DRAFT_615407</name>
</gene>
<dbReference type="OrthoDB" id="4996552at2759"/>
<evidence type="ECO:0000313" key="1">
    <source>
        <dbReference type="EMBL" id="RPD55324.1"/>
    </source>
</evidence>
<accession>A0A5C2RVG5</accession>